<dbReference type="NCBIfam" id="NF001960">
    <property type="entry name" value="PRK00733.3-5"/>
    <property type="match status" value="1"/>
</dbReference>
<keyword evidence="4 9" id="KW-0460">Magnesium</keyword>
<comment type="caution">
    <text evidence="9">Lacks conserved residue(s) required for the propagation of feature annotation.</text>
</comment>
<evidence type="ECO:0000256" key="5">
    <source>
        <dbReference type="ARBA" id="ARBA00022967"/>
    </source>
</evidence>
<keyword evidence="9" id="KW-1003">Cell membrane</keyword>
<dbReference type="GO" id="GO:0012505">
    <property type="term" value="C:endomembrane system"/>
    <property type="evidence" value="ECO:0007669"/>
    <property type="project" value="UniProtKB-SubCell"/>
</dbReference>
<keyword evidence="7 9" id="KW-0406">Ion transport</keyword>
<organism evidence="10 11">
    <name type="scientific">Lentzea jiangxiensis</name>
    <dbReference type="NCBI Taxonomy" id="641025"/>
    <lineage>
        <taxon>Bacteria</taxon>
        <taxon>Bacillati</taxon>
        <taxon>Actinomycetota</taxon>
        <taxon>Actinomycetes</taxon>
        <taxon>Pseudonocardiales</taxon>
        <taxon>Pseudonocardiaceae</taxon>
        <taxon>Lentzea</taxon>
    </lineage>
</organism>
<evidence type="ECO:0000313" key="11">
    <source>
        <dbReference type="Proteomes" id="UP000199691"/>
    </source>
</evidence>
<feature type="site" description="Determinant of potassium independence" evidence="9">
    <location>
        <position position="490"/>
    </location>
</feature>
<evidence type="ECO:0000256" key="8">
    <source>
        <dbReference type="ARBA" id="ARBA00023136"/>
    </source>
</evidence>
<dbReference type="GO" id="GO:0004427">
    <property type="term" value="F:inorganic diphosphate phosphatase activity"/>
    <property type="evidence" value="ECO:0007669"/>
    <property type="project" value="UniProtKB-UniRule"/>
</dbReference>
<keyword evidence="9" id="KW-0375">Hydrogen ion transport</keyword>
<evidence type="ECO:0000256" key="3">
    <source>
        <dbReference type="ARBA" id="ARBA00022692"/>
    </source>
</evidence>
<comment type="similarity">
    <text evidence="9">Belongs to the H(+)-translocating pyrophosphatase (TC 3.A.10) family. K(+)-insensitive subfamily.</text>
</comment>
<comment type="function">
    <text evidence="9">Proton pump that utilizes the energy of pyrophosphate hydrolysis as the driving force for proton movement across the membrane. Generates a proton motive force.</text>
</comment>
<feature type="transmembrane region" description="Helical" evidence="9">
    <location>
        <begin position="177"/>
        <end position="194"/>
    </location>
</feature>
<dbReference type="GO" id="GO:0009678">
    <property type="term" value="F:diphosphate hydrolysis-driven proton transmembrane transporter activity"/>
    <property type="evidence" value="ECO:0007669"/>
    <property type="project" value="UniProtKB-UniRule"/>
</dbReference>
<feature type="transmembrane region" description="Helical" evidence="9">
    <location>
        <begin position="610"/>
        <end position="628"/>
    </location>
</feature>
<dbReference type="EMBL" id="FNIX01000004">
    <property type="protein sequence ID" value="SDO91606.1"/>
    <property type="molecule type" value="Genomic_DNA"/>
</dbReference>
<feature type="transmembrane region" description="Helical" evidence="9">
    <location>
        <begin position="634"/>
        <end position="653"/>
    </location>
</feature>
<keyword evidence="8 9" id="KW-0472">Membrane</keyword>
<feature type="transmembrane region" description="Helical" evidence="9">
    <location>
        <begin position="705"/>
        <end position="723"/>
    </location>
</feature>
<sequence>MSRHFLAEGLELSGGDRGVVAVVAVVALAALAVGYVLLKEVLAAGQGTDKMQDIAKAVQEGAAAYLNRQFRTLGIFVVIVFVLLFALPADDLGERIGRSLFFIVGAAFSATIGYLGMWLSTRANVRVAAAANEEGGREKATRIAFRTGGVVGMTTVGLGLFGAALVVLVYAGQAPKVLEGFGFGAALLAMFMRVGGGIFTKAADVGADLVGKVEQGIPEDDPRNAATIADNVGDNVGDCAGMAADLFESYAVTLVASLILGTAAFGVQGLLFPLIVPAIGVLTAVIGVYTTRAKAGESGLAAINRSFYISAVISAVLCTIAAFAYLPSSFADLNGISDAVKATSGNPALIASVAVIIGIVLAGVILWLTGYYTGTDHKPVKEVGETSLTGAATVILSGISVGFESAVYTALVIGAAVYGAFLLSGSVIVALFAIALAGCGLLTTVGVIVAMDTFGPVSDNAQGIAEMSGDVHGEGAQILTELDAVGNTTKAITKGIAIATAVLAATALFGSYQDAITQAIAKVGNLTGDLPVSFSNLVFSPNVLVGVVIGAAVVFMFSGLAINAVTRAAGAIVFEVRRQFRDNPGIMDYSVKPEYGRVVDICTRDSLRELATPGLMAVLAPVAVGFGLGVGPLAGYLAGAIATGTLMAVFLANSGGAWDNAKKLVEDGNHGGKGSEAHAATVIGDTVGDPFKDTAGPAINPLIKVMNLVSVLIAPAIVTFSIGDDASDPIRIAIAVVAALIIVGAVVVSKRRGTVITDTPAETVRNGAA</sequence>
<evidence type="ECO:0000256" key="4">
    <source>
        <dbReference type="ARBA" id="ARBA00022842"/>
    </source>
</evidence>
<evidence type="ECO:0000256" key="7">
    <source>
        <dbReference type="ARBA" id="ARBA00023065"/>
    </source>
</evidence>
<comment type="catalytic activity">
    <reaction evidence="9">
        <text>diphosphate + H2O + H(+)(in) = 2 phosphate + 2 H(+)(out)</text>
        <dbReference type="Rhea" id="RHEA:13973"/>
        <dbReference type="ChEBI" id="CHEBI:15377"/>
        <dbReference type="ChEBI" id="CHEBI:15378"/>
        <dbReference type="ChEBI" id="CHEBI:33019"/>
        <dbReference type="ChEBI" id="CHEBI:43474"/>
        <dbReference type="EC" id="7.1.3.1"/>
    </reaction>
</comment>
<dbReference type="STRING" id="641025.SAMN05421507_104396"/>
<feature type="transmembrane region" description="Helical" evidence="9">
    <location>
        <begin position="20"/>
        <end position="38"/>
    </location>
</feature>
<dbReference type="GO" id="GO:0005886">
    <property type="term" value="C:plasma membrane"/>
    <property type="evidence" value="ECO:0007669"/>
    <property type="project" value="UniProtKB-SubCell"/>
</dbReference>
<feature type="transmembrane region" description="Helical" evidence="9">
    <location>
        <begin position="729"/>
        <end position="748"/>
    </location>
</feature>
<gene>
    <name evidence="9" type="primary">hppA</name>
    <name evidence="10" type="ORF">SAMN05421507_104396</name>
</gene>
<dbReference type="InterPro" id="IPR004131">
    <property type="entry name" value="PPase-energised_H-pump"/>
</dbReference>
<name>A0A1H0NG87_9PSEU</name>
<dbReference type="OrthoDB" id="9808652at2"/>
<feature type="transmembrane region" description="Helical" evidence="9">
    <location>
        <begin position="430"/>
        <end position="451"/>
    </location>
</feature>
<dbReference type="PIRSF" id="PIRSF001265">
    <property type="entry name" value="H+-PPase"/>
    <property type="match status" value="1"/>
</dbReference>
<dbReference type="PANTHER" id="PTHR31998">
    <property type="entry name" value="K(+)-INSENSITIVE PYROPHOSPHATE-ENERGIZED PROTON PUMP"/>
    <property type="match status" value="1"/>
</dbReference>
<feature type="transmembrane region" description="Helical" evidence="9">
    <location>
        <begin position="250"/>
        <end position="268"/>
    </location>
</feature>
<feature type="transmembrane region" description="Helical" evidence="9">
    <location>
        <begin position="274"/>
        <end position="295"/>
    </location>
</feature>
<comment type="subunit">
    <text evidence="9">Homodimer.</text>
</comment>
<evidence type="ECO:0000256" key="2">
    <source>
        <dbReference type="ARBA" id="ARBA00022448"/>
    </source>
</evidence>
<evidence type="ECO:0000256" key="9">
    <source>
        <dbReference type="HAMAP-Rule" id="MF_01129"/>
    </source>
</evidence>
<feature type="transmembrane region" description="Helical" evidence="9">
    <location>
        <begin position="543"/>
        <end position="565"/>
    </location>
</feature>
<feature type="transmembrane region" description="Helical" evidence="9">
    <location>
        <begin position="307"/>
        <end position="328"/>
    </location>
</feature>
<feature type="transmembrane region" description="Helical" evidence="9">
    <location>
        <begin position="70"/>
        <end position="87"/>
    </location>
</feature>
<evidence type="ECO:0000313" key="10">
    <source>
        <dbReference type="EMBL" id="SDO91606.1"/>
    </source>
</evidence>
<proteinExistence type="inferred from homology"/>
<evidence type="ECO:0000256" key="6">
    <source>
        <dbReference type="ARBA" id="ARBA00022989"/>
    </source>
</evidence>
<feature type="transmembrane region" description="Helical" evidence="9">
    <location>
        <begin position="348"/>
        <end position="371"/>
    </location>
</feature>
<dbReference type="Proteomes" id="UP000199691">
    <property type="component" value="Unassembled WGS sequence"/>
</dbReference>
<feature type="transmembrane region" description="Helical" evidence="9">
    <location>
        <begin position="99"/>
        <end position="119"/>
    </location>
</feature>
<keyword evidence="11" id="KW-1185">Reference proteome</keyword>
<dbReference type="RefSeq" id="WP_090097581.1">
    <property type="nucleotide sequence ID" value="NZ_FNIX01000004.1"/>
</dbReference>
<dbReference type="NCBIfam" id="TIGR01104">
    <property type="entry name" value="V_PPase"/>
    <property type="match status" value="1"/>
</dbReference>
<dbReference type="EC" id="7.1.3.1" evidence="9"/>
<keyword evidence="3 9" id="KW-0812">Transmembrane</keyword>
<dbReference type="AlphaFoldDB" id="A0A1H0NG87"/>
<comment type="cofactor">
    <cofactor evidence="9">
        <name>Mg(2+)</name>
        <dbReference type="ChEBI" id="CHEBI:18420"/>
    </cofactor>
</comment>
<accession>A0A1H0NG87</accession>
<feature type="transmembrane region" description="Helical" evidence="9">
    <location>
        <begin position="147"/>
        <end position="171"/>
    </location>
</feature>
<protein>
    <recommendedName>
        <fullName evidence="9">K(+)-insensitive pyrophosphate-energized proton pump</fullName>
        <ecNumber evidence="9">7.1.3.1</ecNumber>
    </recommendedName>
    <alternativeName>
        <fullName evidence="9">Membrane-bound proton-translocating pyrophosphatase</fullName>
    </alternativeName>
    <alternativeName>
        <fullName evidence="9">Pyrophosphate-energized inorganic pyrophosphatase</fullName>
        <shortName evidence="9">H(+)-PPase</shortName>
    </alternativeName>
</protein>
<dbReference type="GO" id="GO:0000287">
    <property type="term" value="F:magnesium ion binding"/>
    <property type="evidence" value="ECO:0007669"/>
    <property type="project" value="UniProtKB-UniRule"/>
</dbReference>
<dbReference type="HAMAP" id="MF_01129">
    <property type="entry name" value="PPase_energized_pump"/>
    <property type="match status" value="1"/>
</dbReference>
<dbReference type="Pfam" id="PF03030">
    <property type="entry name" value="H_PPase"/>
    <property type="match status" value="1"/>
</dbReference>
<comment type="subcellular location">
    <subcellularLocation>
        <location evidence="9">Cell membrane</location>
        <topology evidence="9">Multi-pass membrane protein</topology>
    </subcellularLocation>
    <subcellularLocation>
        <location evidence="1">Endomembrane system</location>
        <topology evidence="1">Multi-pass membrane protein</topology>
    </subcellularLocation>
</comment>
<evidence type="ECO:0000256" key="1">
    <source>
        <dbReference type="ARBA" id="ARBA00004127"/>
    </source>
</evidence>
<dbReference type="NCBIfam" id="NF001952">
    <property type="entry name" value="PRK00733.1-4"/>
    <property type="match status" value="1"/>
</dbReference>
<reference evidence="11" key="1">
    <citation type="submission" date="2016-10" db="EMBL/GenBank/DDBJ databases">
        <authorList>
            <person name="Varghese N."/>
            <person name="Submissions S."/>
        </authorList>
    </citation>
    <scope>NUCLEOTIDE SEQUENCE [LARGE SCALE GENOMIC DNA]</scope>
    <source>
        <strain evidence="11">CGMCC 4.6609</strain>
    </source>
</reference>
<keyword evidence="5 9" id="KW-1278">Translocase</keyword>
<keyword evidence="2 9" id="KW-0813">Transport</keyword>
<keyword evidence="6 9" id="KW-1133">Transmembrane helix</keyword>